<dbReference type="Gene3D" id="1.25.50.20">
    <property type="match status" value="1"/>
</dbReference>
<feature type="transmembrane region" description="Helical" evidence="8">
    <location>
        <begin position="62"/>
        <end position="83"/>
    </location>
</feature>
<dbReference type="GO" id="GO:0043171">
    <property type="term" value="P:peptide catabolic process"/>
    <property type="evidence" value="ECO:0007669"/>
    <property type="project" value="TreeGrafter"/>
</dbReference>
<dbReference type="GO" id="GO:0042277">
    <property type="term" value="F:peptide binding"/>
    <property type="evidence" value="ECO:0007669"/>
    <property type="project" value="TreeGrafter"/>
</dbReference>
<dbReference type="InterPro" id="IPR034016">
    <property type="entry name" value="M1_APN-typ"/>
</dbReference>
<evidence type="ECO:0000313" key="12">
    <source>
        <dbReference type="EnsemblMetazoa" id="CLYHEMP013377.2"/>
    </source>
</evidence>
<keyword evidence="3 7" id="KW-0479">Metal-binding</keyword>
<feature type="domain" description="Aminopeptidase N-like N-terminal" evidence="11">
    <location>
        <begin position="121"/>
        <end position="303"/>
    </location>
</feature>
<evidence type="ECO:0000256" key="3">
    <source>
        <dbReference type="ARBA" id="ARBA00022723"/>
    </source>
</evidence>
<feature type="domain" description="Peptidase M1 membrane alanine aminopeptidase" evidence="9">
    <location>
        <begin position="340"/>
        <end position="543"/>
    </location>
</feature>
<feature type="domain" description="ERAP1-like C-terminal" evidence="10">
    <location>
        <begin position="648"/>
        <end position="964"/>
    </location>
</feature>
<feature type="binding site" evidence="7">
    <location>
        <position position="435"/>
    </location>
    <ligand>
        <name>Zn(2+)</name>
        <dbReference type="ChEBI" id="CHEBI:29105"/>
        <note>catalytic</note>
    </ligand>
</feature>
<name>A0A7M5WUJ3_9CNID</name>
<evidence type="ECO:0000313" key="13">
    <source>
        <dbReference type="Proteomes" id="UP000594262"/>
    </source>
</evidence>
<dbReference type="OrthoDB" id="10031169at2759"/>
<dbReference type="InterPro" id="IPR027268">
    <property type="entry name" value="Peptidase_M4/M1_CTD_sf"/>
</dbReference>
<dbReference type="GeneID" id="136798007"/>
<dbReference type="GO" id="GO:0016020">
    <property type="term" value="C:membrane"/>
    <property type="evidence" value="ECO:0007669"/>
    <property type="project" value="TreeGrafter"/>
</dbReference>
<dbReference type="Pfam" id="PF11838">
    <property type="entry name" value="ERAP1_C"/>
    <property type="match status" value="1"/>
</dbReference>
<evidence type="ECO:0000256" key="7">
    <source>
        <dbReference type="PIRSR" id="PIRSR634016-3"/>
    </source>
</evidence>
<evidence type="ECO:0000256" key="5">
    <source>
        <dbReference type="ARBA" id="ARBA00022833"/>
    </source>
</evidence>
<dbReference type="RefSeq" id="XP_066910699.1">
    <property type="nucleotide sequence ID" value="XM_067054598.1"/>
</dbReference>
<dbReference type="AlphaFoldDB" id="A0A7M5WUJ3"/>
<keyword evidence="8" id="KW-0812">Transmembrane</keyword>
<dbReference type="GO" id="GO:0006508">
    <property type="term" value="P:proteolysis"/>
    <property type="evidence" value="ECO:0007669"/>
    <property type="project" value="UniProtKB-KW"/>
</dbReference>
<organism evidence="12 13">
    <name type="scientific">Clytia hemisphaerica</name>
    <dbReference type="NCBI Taxonomy" id="252671"/>
    <lineage>
        <taxon>Eukaryota</taxon>
        <taxon>Metazoa</taxon>
        <taxon>Cnidaria</taxon>
        <taxon>Hydrozoa</taxon>
        <taxon>Hydroidolina</taxon>
        <taxon>Leptothecata</taxon>
        <taxon>Obeliida</taxon>
        <taxon>Clytiidae</taxon>
        <taxon>Clytia</taxon>
    </lineage>
</organism>
<dbReference type="SUPFAM" id="SSF63737">
    <property type="entry name" value="Leukotriene A4 hydrolase N-terminal domain"/>
    <property type="match status" value="1"/>
</dbReference>
<keyword evidence="8" id="KW-0472">Membrane</keyword>
<comment type="cofactor">
    <cofactor evidence="7 8">
        <name>Zn(2+)</name>
        <dbReference type="ChEBI" id="CHEBI:29105"/>
    </cofactor>
    <text evidence="7 8">Binds 1 zinc ion per subunit.</text>
</comment>
<dbReference type="EnsemblMetazoa" id="CLYHEMT013377.2">
    <property type="protein sequence ID" value="CLYHEMP013377.2"/>
    <property type="gene ID" value="CLYHEMG013377"/>
</dbReference>
<reference evidence="12" key="1">
    <citation type="submission" date="2021-01" db="UniProtKB">
        <authorList>
            <consortium name="EnsemblMetazoa"/>
        </authorList>
    </citation>
    <scope>IDENTIFICATION</scope>
</reference>
<dbReference type="Gene3D" id="2.60.40.1730">
    <property type="entry name" value="tricorn interacting facor f3 domain"/>
    <property type="match status" value="1"/>
</dbReference>
<evidence type="ECO:0000256" key="2">
    <source>
        <dbReference type="ARBA" id="ARBA00022670"/>
    </source>
</evidence>
<evidence type="ECO:0000259" key="11">
    <source>
        <dbReference type="Pfam" id="PF17900"/>
    </source>
</evidence>
<keyword evidence="6 8" id="KW-0482">Metalloprotease</keyword>
<dbReference type="PRINTS" id="PR00756">
    <property type="entry name" value="ALADIPTASE"/>
</dbReference>
<proteinExistence type="inferred from homology"/>
<evidence type="ECO:0000256" key="8">
    <source>
        <dbReference type="RuleBase" id="RU364040"/>
    </source>
</evidence>
<keyword evidence="8" id="KW-0031">Aminopeptidase</keyword>
<dbReference type="PANTHER" id="PTHR11533">
    <property type="entry name" value="PROTEASE M1 ZINC METALLOPROTEASE"/>
    <property type="match status" value="1"/>
</dbReference>
<keyword evidence="4 8" id="KW-0378">Hydrolase</keyword>
<dbReference type="SUPFAM" id="SSF55486">
    <property type="entry name" value="Metalloproteases ('zincins'), catalytic domain"/>
    <property type="match status" value="1"/>
</dbReference>
<protein>
    <recommendedName>
        <fullName evidence="8">Aminopeptidase</fullName>
        <ecNumber evidence="8">3.4.11.-</ecNumber>
    </recommendedName>
</protein>
<evidence type="ECO:0000259" key="10">
    <source>
        <dbReference type="Pfam" id="PF11838"/>
    </source>
</evidence>
<dbReference type="GO" id="GO:0005615">
    <property type="term" value="C:extracellular space"/>
    <property type="evidence" value="ECO:0007669"/>
    <property type="project" value="TreeGrafter"/>
</dbReference>
<dbReference type="PANTHER" id="PTHR11533:SF299">
    <property type="entry name" value="AMINOPEPTIDASE"/>
    <property type="match status" value="1"/>
</dbReference>
<dbReference type="Pfam" id="PF17900">
    <property type="entry name" value="Peptidase_M1_N"/>
    <property type="match status" value="1"/>
</dbReference>
<dbReference type="InterPro" id="IPR042097">
    <property type="entry name" value="Aminopeptidase_N-like_N_sf"/>
</dbReference>
<keyword evidence="8" id="KW-1133">Transmembrane helix</keyword>
<keyword evidence="13" id="KW-1185">Reference proteome</keyword>
<dbReference type="GO" id="GO:0005737">
    <property type="term" value="C:cytoplasm"/>
    <property type="evidence" value="ECO:0007669"/>
    <property type="project" value="TreeGrafter"/>
</dbReference>
<dbReference type="Pfam" id="PF01433">
    <property type="entry name" value="Peptidase_M1"/>
    <property type="match status" value="1"/>
</dbReference>
<keyword evidence="2 8" id="KW-0645">Protease</keyword>
<dbReference type="InterPro" id="IPR014782">
    <property type="entry name" value="Peptidase_M1_dom"/>
</dbReference>
<dbReference type="InterPro" id="IPR024571">
    <property type="entry name" value="ERAP1-like_C_dom"/>
</dbReference>
<dbReference type="EC" id="3.4.11.-" evidence="8"/>
<sequence length="992" mass="115275">MIAHMALHHHFAELSEPLKKYFETDSEDEGQEDGNRERRRKSRLIGYKSRGNSSDDFNVEKFSVALGLFFVAAVTCYAVYLGYKQSKDNESLSGFKMKELTFEDSTKGMYNEFRLPNDLLPLHYILYMYPNLENMQYSGLVKIRFECKSKTDKIILHSAHHNFTKIAIKTINVTDIEDILVTKSQRNLHKEMLILTLNQELVSGYSYDVYIGFHGEINKYYTNGLYSSINNGKRVVSTMFRPTFARRTFPCFDEPQFKTPFKLIIQHNSSLNAVSNMAEMEHIKLEDSENVECHFKESQPISTNQLSFVVSEMKFTEKTTKSGIKVRVFSDEINNRNADFALNTTIKMLEYYGNKIQYSYPNSKLDLVPMESIPLDATSNYALIELYEPLLLFDVKTGTLFQQEKIIRTLANAIASQWFGGIISQNWWDEVYLFEGFSAFYSTKLLEDLYKDWKFDETYLYNEFQEGLRADASRYAKILAETSLDSGDYQLQAPSVAQKSEAIVRMMSEVVGEKGFIQTVKNIFQQMQFSVVTLTTLGNTFVTFVPSVDVVDFLHFWTSQKGFPIVTTKISDTQTQLLVVQNKFDYVKQTKWTLWRFQIPTEFSCSSKGVEKYVTEAHNGKKPEFFGLPASCITADKGKKFLDNNTYKCDAGGRGFFRVDYEKGDWKNLQHILKNDMKKLQPLDRADLISDLFEFSMYNYRSIGDAMLFTEYLDKETHYAPLYAGISKLQYLNDIIEDQTLKRCLKEYTSSKISSTYERTKNQNMTSVEDKHIEHLVIDYITNKENKLSESLIREYEIQFLKWLLSGERNLLSNYMRDVIVKVGLKYGSNYELDDVITYYRKSEDAVEKGLLLEAIGRTQKQHKLLSSEDNFLSSEEQLKLITYSCSSNVAQSSTDYGYKHLNKNWDKVIDLIRVSPNAVRDFMWSCFGKYSNRYDLEKFKSLFAGKELGALSNVYKRVEEQIQHNIHFVQNQSGELRKFFQKYRPACLKDY</sequence>
<dbReference type="Proteomes" id="UP000594262">
    <property type="component" value="Unplaced"/>
</dbReference>
<accession>A0A7M5WUJ3</accession>
<dbReference type="InterPro" id="IPR045357">
    <property type="entry name" value="Aminopeptidase_N-like_N"/>
</dbReference>
<dbReference type="CDD" id="cd09601">
    <property type="entry name" value="M1_APN-Q_like"/>
    <property type="match status" value="1"/>
</dbReference>
<keyword evidence="5 7" id="KW-0862">Zinc</keyword>
<evidence type="ECO:0000256" key="1">
    <source>
        <dbReference type="ARBA" id="ARBA00010136"/>
    </source>
</evidence>
<evidence type="ECO:0000256" key="6">
    <source>
        <dbReference type="ARBA" id="ARBA00023049"/>
    </source>
</evidence>
<dbReference type="GO" id="GO:0008270">
    <property type="term" value="F:zinc ion binding"/>
    <property type="evidence" value="ECO:0007669"/>
    <property type="project" value="UniProtKB-UniRule"/>
</dbReference>
<evidence type="ECO:0000256" key="4">
    <source>
        <dbReference type="ARBA" id="ARBA00022801"/>
    </source>
</evidence>
<dbReference type="GO" id="GO:0070006">
    <property type="term" value="F:metalloaminopeptidase activity"/>
    <property type="evidence" value="ECO:0007669"/>
    <property type="project" value="TreeGrafter"/>
</dbReference>
<dbReference type="Gene3D" id="1.10.390.10">
    <property type="entry name" value="Neutral Protease Domain 2"/>
    <property type="match status" value="1"/>
</dbReference>
<evidence type="ECO:0000259" key="9">
    <source>
        <dbReference type="Pfam" id="PF01433"/>
    </source>
</evidence>
<comment type="similarity">
    <text evidence="1 8">Belongs to the peptidase M1 family.</text>
</comment>
<dbReference type="InterPro" id="IPR050344">
    <property type="entry name" value="Peptidase_M1_aminopeptidases"/>
</dbReference>
<dbReference type="InterPro" id="IPR001930">
    <property type="entry name" value="Peptidase_M1"/>
</dbReference>